<feature type="transmembrane region" description="Helical" evidence="1">
    <location>
        <begin position="206"/>
        <end position="227"/>
    </location>
</feature>
<keyword evidence="1" id="KW-0472">Membrane</keyword>
<reference evidence="2 3" key="1">
    <citation type="journal article" date="2019" name="Mol. Ecol. Resour.">
        <title>Chromosome-level genome assembly of Triplophysa tibetana, a fish adapted to the harsh high-altitude environment of the Tibetan Plateau.</title>
        <authorList>
            <person name="Yang X."/>
            <person name="Liu H."/>
            <person name="Ma Z."/>
            <person name="Zou Y."/>
            <person name="Zou M."/>
            <person name="Mao Y."/>
            <person name="Li X."/>
            <person name="Wang H."/>
            <person name="Chen T."/>
            <person name="Wang W."/>
            <person name="Yang R."/>
        </authorList>
    </citation>
    <scope>NUCLEOTIDE SEQUENCE [LARGE SCALE GENOMIC DNA]</scope>
    <source>
        <strain evidence="2">TTIB1903HZAU</strain>
        <tissue evidence="2">Muscle</tissue>
    </source>
</reference>
<keyword evidence="1" id="KW-0812">Transmembrane</keyword>
<sequence length="432" mass="48458">MGSRLRPSDKEAWKDDLAGVNKRQTDILISESRIRQHDNGEGKRDIQISLSGVGDDGVIDCGRVGSVSFASGYVSDEFLLCLSRSHRAQPPGRIIRMCGASLEGAALAISSKPHTINSCSGHLYQPSRTRWRLASRRLNGGPCWKRGHERMFGGIYVFWMFRMTLIKPDESLRCYLTIYFSVHHIRKAKIVLASMYLVSLRCKMNYIRYLLSLFELLVALSLLVFIATDAEVDSRQREREREREHKIKMFTGLEFLKAVFTCHLAKGASGRLDEGQRDRFGIFSVIRSHYRPGLSGVARDLSSSLPPASTLIKCIQLFIFSAGIRSFAKMTQGGSARGTCATVTGNLPDYHTGKQTEWAYLERSEGTLTRARTELNPDYLDLRSRAELNPEYWTPCTPLVEDAETGMLAKTLRISSEGVHEVGMKSHKASPP</sequence>
<organism evidence="2 3">
    <name type="scientific">Triplophysa tibetana</name>
    <dbReference type="NCBI Taxonomy" id="1572043"/>
    <lineage>
        <taxon>Eukaryota</taxon>
        <taxon>Metazoa</taxon>
        <taxon>Chordata</taxon>
        <taxon>Craniata</taxon>
        <taxon>Vertebrata</taxon>
        <taxon>Euteleostomi</taxon>
        <taxon>Actinopterygii</taxon>
        <taxon>Neopterygii</taxon>
        <taxon>Teleostei</taxon>
        <taxon>Ostariophysi</taxon>
        <taxon>Cypriniformes</taxon>
        <taxon>Nemacheilidae</taxon>
        <taxon>Triplophysa</taxon>
    </lineage>
</organism>
<keyword evidence="1" id="KW-1133">Transmembrane helix</keyword>
<proteinExistence type="predicted"/>
<accession>A0A5A9NTA0</accession>
<evidence type="ECO:0000313" key="3">
    <source>
        <dbReference type="Proteomes" id="UP000324632"/>
    </source>
</evidence>
<name>A0A5A9NTA0_9TELE</name>
<gene>
    <name evidence="2" type="ORF">E1301_Tti009256</name>
</gene>
<keyword evidence="3" id="KW-1185">Reference proteome</keyword>
<protein>
    <submittedName>
        <fullName evidence="2">Uncharacterized protein</fullName>
    </submittedName>
</protein>
<evidence type="ECO:0000313" key="2">
    <source>
        <dbReference type="EMBL" id="KAA0713324.1"/>
    </source>
</evidence>
<dbReference type="Proteomes" id="UP000324632">
    <property type="component" value="Chromosome 13"/>
</dbReference>
<dbReference type="EMBL" id="SOYY01000013">
    <property type="protein sequence ID" value="KAA0713324.1"/>
    <property type="molecule type" value="Genomic_DNA"/>
</dbReference>
<evidence type="ECO:0000256" key="1">
    <source>
        <dbReference type="SAM" id="Phobius"/>
    </source>
</evidence>
<comment type="caution">
    <text evidence="2">The sequence shown here is derived from an EMBL/GenBank/DDBJ whole genome shotgun (WGS) entry which is preliminary data.</text>
</comment>
<dbReference type="AlphaFoldDB" id="A0A5A9NTA0"/>